<dbReference type="RefSeq" id="WP_413262149.1">
    <property type="nucleotide sequence ID" value="NZ_JBHFNR010000037.1"/>
</dbReference>
<evidence type="ECO:0000313" key="3">
    <source>
        <dbReference type="Proteomes" id="UP001576784"/>
    </source>
</evidence>
<dbReference type="EMBL" id="JBHFNR010000037">
    <property type="protein sequence ID" value="MFB2892471.1"/>
    <property type="molecule type" value="Genomic_DNA"/>
</dbReference>
<organism evidence="2 3">
    <name type="scientific">Floridaenema flaviceps BLCC-F50</name>
    <dbReference type="NCBI Taxonomy" id="3153642"/>
    <lineage>
        <taxon>Bacteria</taxon>
        <taxon>Bacillati</taxon>
        <taxon>Cyanobacteriota</taxon>
        <taxon>Cyanophyceae</taxon>
        <taxon>Oscillatoriophycideae</taxon>
        <taxon>Aerosakkonematales</taxon>
        <taxon>Aerosakkonemataceae</taxon>
        <taxon>Floridanema</taxon>
        <taxon>Floridanema flaviceps</taxon>
    </lineage>
</organism>
<evidence type="ECO:0000313" key="2">
    <source>
        <dbReference type="EMBL" id="MFB2892471.1"/>
    </source>
</evidence>
<name>A0ABV4XLB0_9CYAN</name>
<accession>A0ABV4XLB0</accession>
<comment type="caution">
    <text evidence="2">The sequence shown here is derived from an EMBL/GenBank/DDBJ whole genome shotgun (WGS) entry which is preliminary data.</text>
</comment>
<feature type="region of interest" description="Disordered" evidence="1">
    <location>
        <begin position="63"/>
        <end position="82"/>
    </location>
</feature>
<gene>
    <name evidence="2" type="ORF">ACE1CI_05955</name>
</gene>
<evidence type="ECO:0000256" key="1">
    <source>
        <dbReference type="SAM" id="MobiDB-lite"/>
    </source>
</evidence>
<dbReference type="Proteomes" id="UP001576784">
    <property type="component" value="Unassembled WGS sequence"/>
</dbReference>
<protein>
    <submittedName>
        <fullName evidence="2">Uncharacterized protein</fullName>
    </submittedName>
</protein>
<keyword evidence="3" id="KW-1185">Reference proteome</keyword>
<feature type="compositionally biased region" description="Polar residues" evidence="1">
    <location>
        <begin position="65"/>
        <end position="76"/>
    </location>
</feature>
<sequence>MRPVNWNVPVNLSPAEQKIVSRIKRAKLFIFLREIRHTKSGLATPVMMRRRFMGGDRTAPEAIAQSRSACRFSQSEKMAVGG</sequence>
<proteinExistence type="predicted"/>
<reference evidence="2 3" key="1">
    <citation type="submission" date="2024-09" db="EMBL/GenBank/DDBJ databases">
        <title>Floridaenema gen nov. (Aerosakkonemataceae, Aerosakkonematales ord. nov., Cyanobacteria) from benthic tropical and subtropical fresh waters, with the description of four new species.</title>
        <authorList>
            <person name="Moretto J.A."/>
            <person name="Berthold D.E."/>
            <person name="Lefler F.W."/>
            <person name="Huang I.-S."/>
            <person name="Laughinghouse H. IV."/>
        </authorList>
    </citation>
    <scope>NUCLEOTIDE SEQUENCE [LARGE SCALE GENOMIC DNA]</scope>
    <source>
        <strain evidence="2 3">BLCC-F50</strain>
    </source>
</reference>